<keyword evidence="3" id="KW-1185">Reference proteome</keyword>
<feature type="domain" description="Transposase IS200-like" evidence="1">
    <location>
        <begin position="10"/>
        <end position="90"/>
    </location>
</feature>
<accession>A0ABQ6DVF3</accession>
<comment type="caution">
    <text evidence="2">The sequence shown here is derived from an EMBL/GenBank/DDBJ whole genome shotgun (WGS) entry which is preliminary data.</text>
</comment>
<sequence>MDYRYGSRTIFKIQYHFVFVTKYRYQVLQGDVGLKVRELIRQTCNAFEIEILKGVVSKDHVHLLVSAPQNMAPSEIMRRVKGDDNFRTEN</sequence>
<organism evidence="2 3">
    <name type="scientific">Psychromonas marina</name>
    <dbReference type="NCBI Taxonomy" id="88364"/>
    <lineage>
        <taxon>Bacteria</taxon>
        <taxon>Pseudomonadati</taxon>
        <taxon>Pseudomonadota</taxon>
        <taxon>Gammaproteobacteria</taxon>
        <taxon>Alteromonadales</taxon>
        <taxon>Psychromonadaceae</taxon>
        <taxon>Psychromonas</taxon>
    </lineage>
</organism>
<evidence type="ECO:0000259" key="1">
    <source>
        <dbReference type="SMART" id="SM01321"/>
    </source>
</evidence>
<dbReference type="PANTHER" id="PTHR33360:SF2">
    <property type="entry name" value="TRANSPOSASE FOR INSERTION SEQUENCE ELEMENT IS200"/>
    <property type="match status" value="1"/>
</dbReference>
<dbReference type="NCBIfam" id="NF033573">
    <property type="entry name" value="transpos_IS200"/>
    <property type="match status" value="1"/>
</dbReference>
<dbReference type="Proteomes" id="UP001157353">
    <property type="component" value="Unassembled WGS sequence"/>
</dbReference>
<name>A0ABQ6DVF3_9GAMM</name>
<dbReference type="Gene3D" id="3.30.70.1290">
    <property type="entry name" value="Transposase IS200-like"/>
    <property type="match status" value="1"/>
</dbReference>
<dbReference type="InterPro" id="IPR002686">
    <property type="entry name" value="Transposase_17"/>
</dbReference>
<dbReference type="SUPFAM" id="SSF143422">
    <property type="entry name" value="Transposase IS200-like"/>
    <property type="match status" value="1"/>
</dbReference>
<reference evidence="3" key="1">
    <citation type="journal article" date="2019" name="Int. J. Syst. Evol. Microbiol.">
        <title>The Global Catalogue of Microorganisms (GCM) 10K type strain sequencing project: providing services to taxonomists for standard genome sequencing and annotation.</title>
        <authorList>
            <consortium name="The Broad Institute Genomics Platform"/>
            <consortium name="The Broad Institute Genome Sequencing Center for Infectious Disease"/>
            <person name="Wu L."/>
            <person name="Ma J."/>
        </authorList>
    </citation>
    <scope>NUCLEOTIDE SEQUENCE [LARGE SCALE GENOMIC DNA]</scope>
    <source>
        <strain evidence="3">NBRC 103166</strain>
    </source>
</reference>
<gene>
    <name evidence="2" type="ORF">GCM10007916_00320</name>
</gene>
<proteinExistence type="predicted"/>
<protein>
    <recommendedName>
        <fullName evidence="1">Transposase IS200-like domain-containing protein</fullName>
    </recommendedName>
</protein>
<evidence type="ECO:0000313" key="3">
    <source>
        <dbReference type="Proteomes" id="UP001157353"/>
    </source>
</evidence>
<dbReference type="Pfam" id="PF01797">
    <property type="entry name" value="Y1_Tnp"/>
    <property type="match status" value="1"/>
</dbReference>
<evidence type="ECO:0000313" key="2">
    <source>
        <dbReference type="EMBL" id="GLS88965.1"/>
    </source>
</evidence>
<dbReference type="SMART" id="SM01321">
    <property type="entry name" value="Y1_Tnp"/>
    <property type="match status" value="1"/>
</dbReference>
<dbReference type="EMBL" id="BSPQ01000001">
    <property type="protein sequence ID" value="GLS88965.1"/>
    <property type="molecule type" value="Genomic_DNA"/>
</dbReference>
<dbReference type="InterPro" id="IPR036515">
    <property type="entry name" value="Transposase_17_sf"/>
</dbReference>
<dbReference type="PANTHER" id="PTHR33360">
    <property type="entry name" value="TRANSPOSASE FOR INSERTION SEQUENCE ELEMENT IS200"/>
    <property type="match status" value="1"/>
</dbReference>